<dbReference type="PROSITE" id="PS00894">
    <property type="entry name" value="HTH_DEOR_1"/>
    <property type="match status" value="1"/>
</dbReference>
<dbReference type="InterPro" id="IPR036390">
    <property type="entry name" value="WH_DNA-bd_sf"/>
</dbReference>
<dbReference type="PANTHER" id="PTHR30363:SF44">
    <property type="entry name" value="AGA OPERON TRANSCRIPTIONAL REPRESSOR-RELATED"/>
    <property type="match status" value="1"/>
</dbReference>
<dbReference type="SUPFAM" id="SSF46785">
    <property type="entry name" value="Winged helix' DNA-binding domain"/>
    <property type="match status" value="1"/>
</dbReference>
<accession>A0A3A1YPQ9</accession>
<evidence type="ECO:0000256" key="2">
    <source>
        <dbReference type="ARBA" id="ARBA00023125"/>
    </source>
</evidence>
<dbReference type="EMBL" id="NRJG01000037">
    <property type="protein sequence ID" value="RIY39239.1"/>
    <property type="molecule type" value="Genomic_DNA"/>
</dbReference>
<dbReference type="InterPro" id="IPR050313">
    <property type="entry name" value="Carb_Metab_HTH_regulators"/>
</dbReference>
<dbReference type="SMART" id="SM00420">
    <property type="entry name" value="HTH_DEOR"/>
    <property type="match status" value="1"/>
</dbReference>
<evidence type="ECO:0000313" key="5">
    <source>
        <dbReference type="EMBL" id="RIY39239.1"/>
    </source>
</evidence>
<dbReference type="OrthoDB" id="5685843at2"/>
<dbReference type="InterPro" id="IPR037171">
    <property type="entry name" value="NagB/RpiA_transferase-like"/>
</dbReference>
<dbReference type="SMART" id="SM01134">
    <property type="entry name" value="DeoRC"/>
    <property type="match status" value="1"/>
</dbReference>
<protein>
    <recommendedName>
        <fullName evidence="4">HTH deoR-type domain-containing protein</fullName>
    </recommendedName>
</protein>
<dbReference type="RefSeq" id="WP_119530563.1">
    <property type="nucleotide sequence ID" value="NZ_JBHSSP010000022.1"/>
</dbReference>
<dbReference type="SUPFAM" id="SSF100950">
    <property type="entry name" value="NagB/RpiA/CoA transferase-like"/>
    <property type="match status" value="1"/>
</dbReference>
<dbReference type="PANTHER" id="PTHR30363">
    <property type="entry name" value="HTH-TYPE TRANSCRIPTIONAL REGULATOR SRLR-RELATED"/>
    <property type="match status" value="1"/>
</dbReference>
<dbReference type="GO" id="GO:0003677">
    <property type="term" value="F:DNA binding"/>
    <property type="evidence" value="ECO:0007669"/>
    <property type="project" value="UniProtKB-KW"/>
</dbReference>
<name>A0A3A1YPQ9_9GAMM</name>
<organism evidence="5 6">
    <name type="scientific">Psittacicella hinzii</name>
    <dbReference type="NCBI Taxonomy" id="2028575"/>
    <lineage>
        <taxon>Bacteria</taxon>
        <taxon>Pseudomonadati</taxon>
        <taxon>Pseudomonadota</taxon>
        <taxon>Gammaproteobacteria</taxon>
        <taxon>Pasteurellales</taxon>
        <taxon>Psittacicellaceae</taxon>
        <taxon>Psittacicella</taxon>
    </lineage>
</organism>
<dbReference type="Pfam" id="PF08220">
    <property type="entry name" value="HTH_DeoR"/>
    <property type="match status" value="1"/>
</dbReference>
<evidence type="ECO:0000313" key="6">
    <source>
        <dbReference type="Proteomes" id="UP000265916"/>
    </source>
</evidence>
<dbReference type="PROSITE" id="PS51000">
    <property type="entry name" value="HTH_DEOR_2"/>
    <property type="match status" value="1"/>
</dbReference>
<dbReference type="AlphaFoldDB" id="A0A3A1YPQ9"/>
<dbReference type="InterPro" id="IPR001034">
    <property type="entry name" value="DeoR_HTH"/>
</dbReference>
<dbReference type="Gene3D" id="3.40.50.1360">
    <property type="match status" value="1"/>
</dbReference>
<evidence type="ECO:0000256" key="1">
    <source>
        <dbReference type="ARBA" id="ARBA00023015"/>
    </source>
</evidence>
<dbReference type="Pfam" id="PF00455">
    <property type="entry name" value="DeoRC"/>
    <property type="match status" value="1"/>
</dbReference>
<dbReference type="Proteomes" id="UP000265916">
    <property type="component" value="Unassembled WGS sequence"/>
</dbReference>
<evidence type="ECO:0000259" key="4">
    <source>
        <dbReference type="PROSITE" id="PS51000"/>
    </source>
</evidence>
<keyword evidence="2" id="KW-0238">DNA-binding</keyword>
<keyword evidence="1" id="KW-0805">Transcription regulation</keyword>
<sequence length="266" mass="30104">MSTAQTRRNMIVDLVNSVGSMSVVELALHFKVSKVTIRADLDILEAGKKLIRTHGNAQSVNLQPQLDTLQYPHELSFADKQHHNRGMKAKIAKHAVEYINDYETILLDSGTTMFDLAMEISKKQWQRLTIITTSLPIANLLSKQVGIDLVLLGGHYRRKSHSFTGALTEKLLSSLRFSKLFVGADGYHHQHGITTLSEKEASLNRLMLSMASEVFVLCDHTKFGRQSSNWICEFDAPHHVITDDNIRREYITYFKNANVDLVIVKK</sequence>
<keyword evidence="3" id="KW-0804">Transcription</keyword>
<proteinExistence type="predicted"/>
<dbReference type="InterPro" id="IPR014036">
    <property type="entry name" value="DeoR-like_C"/>
</dbReference>
<reference evidence="5 6" key="1">
    <citation type="submission" date="2017-08" db="EMBL/GenBank/DDBJ databases">
        <title>Reclassification of Bisgaard taxon 37 and 44.</title>
        <authorList>
            <person name="Christensen H."/>
        </authorList>
    </citation>
    <scope>NUCLEOTIDE SEQUENCE [LARGE SCALE GENOMIC DNA]</scope>
    <source>
        <strain evidence="5 6">111</strain>
    </source>
</reference>
<dbReference type="InterPro" id="IPR018356">
    <property type="entry name" value="Tscrpt_reg_HTH_DeoR_CS"/>
</dbReference>
<feature type="domain" description="HTH deoR-type" evidence="4">
    <location>
        <begin position="4"/>
        <end position="59"/>
    </location>
</feature>
<evidence type="ECO:0000256" key="3">
    <source>
        <dbReference type="ARBA" id="ARBA00023163"/>
    </source>
</evidence>
<gene>
    <name evidence="5" type="ORF">CKF58_02535</name>
</gene>
<comment type="caution">
    <text evidence="5">The sequence shown here is derived from an EMBL/GenBank/DDBJ whole genome shotgun (WGS) entry which is preliminary data.</text>
</comment>
<dbReference type="GO" id="GO:0003700">
    <property type="term" value="F:DNA-binding transcription factor activity"/>
    <property type="evidence" value="ECO:0007669"/>
    <property type="project" value="InterPro"/>
</dbReference>
<keyword evidence="6" id="KW-1185">Reference proteome</keyword>